<evidence type="ECO:0000313" key="1">
    <source>
        <dbReference type="EMBL" id="CAG8694722.1"/>
    </source>
</evidence>
<dbReference type="Proteomes" id="UP000789920">
    <property type="component" value="Unassembled WGS sequence"/>
</dbReference>
<organism evidence="1 2">
    <name type="scientific">Racocetra persica</name>
    <dbReference type="NCBI Taxonomy" id="160502"/>
    <lineage>
        <taxon>Eukaryota</taxon>
        <taxon>Fungi</taxon>
        <taxon>Fungi incertae sedis</taxon>
        <taxon>Mucoromycota</taxon>
        <taxon>Glomeromycotina</taxon>
        <taxon>Glomeromycetes</taxon>
        <taxon>Diversisporales</taxon>
        <taxon>Gigasporaceae</taxon>
        <taxon>Racocetra</taxon>
    </lineage>
</organism>
<proteinExistence type="predicted"/>
<dbReference type="EMBL" id="CAJVQC010018598">
    <property type="protein sequence ID" value="CAG8694722.1"/>
    <property type="molecule type" value="Genomic_DNA"/>
</dbReference>
<name>A0ACA9P6I8_9GLOM</name>
<feature type="non-terminal residue" evidence="1">
    <location>
        <position position="90"/>
    </location>
</feature>
<comment type="caution">
    <text evidence="1">The sequence shown here is derived from an EMBL/GenBank/DDBJ whole genome shotgun (WGS) entry which is preliminary data.</text>
</comment>
<evidence type="ECO:0000313" key="2">
    <source>
        <dbReference type="Proteomes" id="UP000789920"/>
    </source>
</evidence>
<protein>
    <submittedName>
        <fullName evidence="1">31062_t:CDS:1</fullName>
    </submittedName>
</protein>
<keyword evidence="2" id="KW-1185">Reference proteome</keyword>
<reference evidence="1" key="1">
    <citation type="submission" date="2021-06" db="EMBL/GenBank/DDBJ databases">
        <authorList>
            <person name="Kallberg Y."/>
            <person name="Tangrot J."/>
            <person name="Rosling A."/>
        </authorList>
    </citation>
    <scope>NUCLEOTIDE SEQUENCE</scope>
    <source>
        <strain evidence="1">MA461A</strain>
    </source>
</reference>
<accession>A0ACA9P6I8</accession>
<gene>
    <name evidence="1" type="ORF">RPERSI_LOCUS9724</name>
</gene>
<sequence>MKEKYKNYSANLKLESINYAKKMNNHAVAQKFNINYMQCGISNTLDDDEIKYDIVLENRNKENKEIIATARIHNTKVTDRNYLIGINEKE</sequence>